<organism evidence="2 3">
    <name type="scientific">Pseudomonas koreensis</name>
    <dbReference type="NCBI Taxonomy" id="198620"/>
    <lineage>
        <taxon>Bacteria</taxon>
        <taxon>Pseudomonadati</taxon>
        <taxon>Pseudomonadota</taxon>
        <taxon>Gammaproteobacteria</taxon>
        <taxon>Pseudomonadales</taxon>
        <taxon>Pseudomonadaceae</taxon>
        <taxon>Pseudomonas</taxon>
    </lineage>
</organism>
<reference evidence="2 3" key="1">
    <citation type="submission" date="2016-10" db="EMBL/GenBank/DDBJ databases">
        <title>Search of new enzymes for the oxidation of sulfur compounds.</title>
        <authorList>
            <person name="Novo A."/>
            <person name="Moreira I.S."/>
            <person name="Castro P.M."/>
        </authorList>
    </citation>
    <scope>NUCLEOTIDE SEQUENCE [LARGE SCALE GENOMIC DNA]</scope>
    <source>
        <strain evidence="2 3">A9</strain>
    </source>
</reference>
<protein>
    <submittedName>
        <fullName evidence="2">Uncharacterized protein</fullName>
    </submittedName>
</protein>
<keyword evidence="1" id="KW-0472">Membrane</keyword>
<proteinExistence type="predicted"/>
<sequence length="174" mass="19617">MKEKILSGFFSISGLSVAIGFIGFLSGIVTMFVNVGDQISVKWLLFTLTSSGIIILTLIKITYDLSNEKTPPPPYESPIKFISEEKIFIIRRNENFINNIVLGCYAQIDEIDRLAYLAVVHLIQEKIIQVRIVANFEIFEKIPTTQEELKNLVIRPVVPFTAINQLNSLENGNV</sequence>
<dbReference type="AlphaFoldDB" id="A0AA94JFB8"/>
<feature type="transmembrane region" description="Helical" evidence="1">
    <location>
        <begin position="12"/>
        <end position="33"/>
    </location>
</feature>
<feature type="transmembrane region" description="Helical" evidence="1">
    <location>
        <begin position="39"/>
        <end position="59"/>
    </location>
</feature>
<keyword evidence="1" id="KW-1133">Transmembrane helix</keyword>
<keyword evidence="1" id="KW-0812">Transmembrane</keyword>
<evidence type="ECO:0000313" key="3">
    <source>
        <dbReference type="Proteomes" id="UP000288002"/>
    </source>
</evidence>
<gene>
    <name evidence="2" type="ORF">A9HBioS_5776</name>
</gene>
<name>A0AA94JFB8_9PSED</name>
<dbReference type="RefSeq" id="WP_127652670.1">
    <property type="nucleotide sequence ID" value="NZ_MKWS01000042.1"/>
</dbReference>
<evidence type="ECO:0000256" key="1">
    <source>
        <dbReference type="SAM" id="Phobius"/>
    </source>
</evidence>
<evidence type="ECO:0000313" key="2">
    <source>
        <dbReference type="EMBL" id="RVD74325.1"/>
    </source>
</evidence>
<accession>A0AA94JFB8</accession>
<comment type="caution">
    <text evidence="2">The sequence shown here is derived from an EMBL/GenBank/DDBJ whole genome shotgun (WGS) entry which is preliminary data.</text>
</comment>
<dbReference type="Proteomes" id="UP000288002">
    <property type="component" value="Unassembled WGS sequence"/>
</dbReference>
<dbReference type="EMBL" id="MKWS01000042">
    <property type="protein sequence ID" value="RVD74325.1"/>
    <property type="molecule type" value="Genomic_DNA"/>
</dbReference>